<dbReference type="AlphaFoldDB" id="A0A7U2F6Z1"/>
<reference evidence="2" key="1">
    <citation type="journal article" date="2021" name="BMC Genomics">
        <title>Chromosome-level genome assembly and manually-curated proteome of model necrotroph Parastagonospora nodorum Sn15 reveals a genome-wide trove of candidate effector homologs, and redundancy of virulence-related functions within an accessory chromosome.</title>
        <authorList>
            <person name="Bertazzoni S."/>
            <person name="Jones D.A.B."/>
            <person name="Phan H.T."/>
            <person name="Tan K.-C."/>
            <person name="Hane J.K."/>
        </authorList>
    </citation>
    <scope>NUCLEOTIDE SEQUENCE [LARGE SCALE GENOMIC DNA]</scope>
    <source>
        <strain evidence="2">SN15 / ATCC MYA-4574 / FGSC 10173)</strain>
    </source>
</reference>
<evidence type="ECO:0000313" key="2">
    <source>
        <dbReference type="Proteomes" id="UP000663193"/>
    </source>
</evidence>
<name>A0A7U2F6Z1_PHANO</name>
<organism evidence="1 2">
    <name type="scientific">Phaeosphaeria nodorum (strain SN15 / ATCC MYA-4574 / FGSC 10173)</name>
    <name type="common">Glume blotch fungus</name>
    <name type="synonym">Parastagonospora nodorum</name>
    <dbReference type="NCBI Taxonomy" id="321614"/>
    <lineage>
        <taxon>Eukaryota</taxon>
        <taxon>Fungi</taxon>
        <taxon>Dikarya</taxon>
        <taxon>Ascomycota</taxon>
        <taxon>Pezizomycotina</taxon>
        <taxon>Dothideomycetes</taxon>
        <taxon>Pleosporomycetidae</taxon>
        <taxon>Pleosporales</taxon>
        <taxon>Pleosporineae</taxon>
        <taxon>Phaeosphaeriaceae</taxon>
        <taxon>Parastagonospora</taxon>
    </lineage>
</organism>
<gene>
    <name evidence="1" type="ORF">JI435_068120</name>
</gene>
<dbReference type="EMBL" id="CP069032">
    <property type="protein sequence ID" value="QRC99880.1"/>
    <property type="molecule type" value="Genomic_DNA"/>
</dbReference>
<sequence length="113" mass="12591">MWAIPNALWVPRRLLAKEESCSRRAETASDSNFAPSNNVLYISAHASAASHLRSRQMILSFLGSAAPGCSSFQLQKMHEWSQSKSRPRATHLALLLTPCTEHPHAERGLAQRR</sequence>
<accession>A0A7U2F6Z1</accession>
<keyword evidence="2" id="KW-1185">Reference proteome</keyword>
<proteinExistence type="predicted"/>
<protein>
    <submittedName>
        <fullName evidence="1">Uncharacterized protein</fullName>
    </submittedName>
</protein>
<dbReference type="VEuPathDB" id="FungiDB:JI435_068120"/>
<dbReference type="Proteomes" id="UP000663193">
    <property type="component" value="Chromosome 10"/>
</dbReference>
<evidence type="ECO:0000313" key="1">
    <source>
        <dbReference type="EMBL" id="QRC99880.1"/>
    </source>
</evidence>